<reference evidence="1" key="2">
    <citation type="journal article" date="2021" name="PeerJ">
        <title>Extensive microbial diversity within the chicken gut microbiome revealed by metagenomics and culture.</title>
        <authorList>
            <person name="Gilroy R."/>
            <person name="Ravi A."/>
            <person name="Getino M."/>
            <person name="Pursley I."/>
            <person name="Horton D.L."/>
            <person name="Alikhan N.F."/>
            <person name="Baker D."/>
            <person name="Gharbi K."/>
            <person name="Hall N."/>
            <person name="Watson M."/>
            <person name="Adriaenssens E.M."/>
            <person name="Foster-Nyarko E."/>
            <person name="Jarju S."/>
            <person name="Secka A."/>
            <person name="Antonio M."/>
            <person name="Oren A."/>
            <person name="Chaudhuri R.R."/>
            <person name="La Ragione R."/>
            <person name="Hildebrand F."/>
            <person name="Pallen M.J."/>
        </authorList>
    </citation>
    <scope>NUCLEOTIDE SEQUENCE</scope>
    <source>
        <strain evidence="1">B1-13419</strain>
    </source>
</reference>
<comment type="caution">
    <text evidence="1">The sequence shown here is derived from an EMBL/GenBank/DDBJ whole genome shotgun (WGS) entry which is preliminary data.</text>
</comment>
<evidence type="ECO:0000313" key="1">
    <source>
        <dbReference type="EMBL" id="MBO8474872.1"/>
    </source>
</evidence>
<proteinExistence type="predicted"/>
<reference evidence="1" key="1">
    <citation type="submission" date="2020-10" db="EMBL/GenBank/DDBJ databases">
        <authorList>
            <person name="Gilroy R."/>
        </authorList>
    </citation>
    <scope>NUCLEOTIDE SEQUENCE</scope>
    <source>
        <strain evidence="1">B1-13419</strain>
    </source>
</reference>
<dbReference type="AlphaFoldDB" id="A0A9D9NIN9"/>
<protein>
    <submittedName>
        <fullName evidence="1">Peptidase S8</fullName>
    </submittedName>
</protein>
<evidence type="ECO:0000313" key="2">
    <source>
        <dbReference type="Proteomes" id="UP000823757"/>
    </source>
</evidence>
<gene>
    <name evidence="1" type="ORF">IAB91_06240</name>
</gene>
<dbReference type="EMBL" id="JADIMD010000095">
    <property type="protein sequence ID" value="MBO8474872.1"/>
    <property type="molecule type" value="Genomic_DNA"/>
</dbReference>
<accession>A0A9D9NIN9</accession>
<sequence length="129" mass="13372">YVNNMGTGTIDTWRLLMQIEGTPCLTAAVGVDNSLDLSEYFGGASEHITYQGVDISDEDMAALGLESEPEIVDGKLVIRPTEYGSGKLTVRAIGGGEFVGGGMLVGGMTISKEISIVTRGVASAGGGWL</sequence>
<name>A0A9D9NIN9_9BACT</name>
<dbReference type="Proteomes" id="UP000823757">
    <property type="component" value="Unassembled WGS sequence"/>
</dbReference>
<organism evidence="1 2">
    <name type="scientific">Candidatus Cryptobacteroides faecigallinarum</name>
    <dbReference type="NCBI Taxonomy" id="2840763"/>
    <lineage>
        <taxon>Bacteria</taxon>
        <taxon>Pseudomonadati</taxon>
        <taxon>Bacteroidota</taxon>
        <taxon>Bacteroidia</taxon>
        <taxon>Bacteroidales</taxon>
        <taxon>Candidatus Cryptobacteroides</taxon>
    </lineage>
</organism>
<feature type="non-terminal residue" evidence="1">
    <location>
        <position position="1"/>
    </location>
</feature>